<accession>A0A183P8I2</accession>
<keyword evidence="2" id="KW-0393">Immunoglobulin domain</keyword>
<sequence>MVRPPTPPLNVTASVSPSYAEPEDQMITVNWSEPETATTTTSTGSSPLYYTVEYRVDEGRVWNKLVCGKEVTGMKLDFPPIKENLSAGKSYDFRVIAVNKAGTSEPSKPSNSIQLGIVLEFIRQLEDLIITNIEPIEYKLECELSRKPRTMIAWTKDNKPLIIRPDDTHMKFIDQGTIQSIHFTHLIDTDIGDYAIQVENISSKCKLEIKAPPTIRISDQFEDHITLKAGTTKILEIPFISSPKPKIKWTWAPSTDLTQEQTPRFKPDIVAGLTTLPLSRVKREDSGAYKVKISNDLGEISITIHVIVIDKPSPPRNLTITDATEKSVMFNWDLPVNVNENESLEYVVNYRDATKYSSQPINVCVTKELKTFIDGLKLGSQYIFSVCARNEVGDSAFAESQAFLMKYSFDPPEAPGIPQVTILESGHVSLEWTPPSSDGGSPITEYFIESMDERPVVKGQRRTSTYGSRAQWNSLTSGIIFEPNVQPKASVTGLSPDKQYTFRVCAVNKAGKGPFSPPSESCLPLIKPPKVPGKPGPITVGPLNETSVNLSWTPGTVNEDFGPADYYIIEACEDDGNDWKEVGKTTKPDDCNLNVNNLDSSTRYQFRVRGVNKEGVGEPSKPSERICLKKESIHLNEIPQTIEYECHLSKLPQKVQWFYNNKRLDTSNLRKYRFIDDGKIQKLEVLKITLNDVGEYSIKIDKLESKATFEIDLPPKLCLPDDFSDTIILAQGNNRDIEIPFTSCPPATSIVWYWNGSRTLPDPTKRTVPDNDSKSQAVLRLTAVQVSDAGIYEAIITNPYGEAKATITLKVLGVPGAVTSLEAHVESPTEVSVLWKPPEDDGGSPLTGYKVEQRQLAPEPGGVLRSQAKEWKSIANVSSKSKTSNDEEPFVHRITGLTEGATYLFGVSAVNDCGSGPRKEITDGLIMKSPYDIPEIPKQLTAKPINHSTIELEFKLPVTHVEAPLTSVIVEYRPKSVSRWKTQTFEPCSIVQIDKLEANTEYEFRVSCTNLAGKSESSNPVKAKTKQLPSK</sequence>
<dbReference type="CDD" id="cd00063">
    <property type="entry name" value="FN3"/>
    <property type="match status" value="6"/>
</dbReference>
<keyword evidence="4" id="KW-1185">Reference proteome</keyword>
<dbReference type="InterPro" id="IPR007110">
    <property type="entry name" value="Ig-like_dom"/>
</dbReference>
<dbReference type="SUPFAM" id="SSF49265">
    <property type="entry name" value="Fibronectin type III"/>
    <property type="match status" value="4"/>
</dbReference>
<dbReference type="SMART" id="SM00409">
    <property type="entry name" value="IG"/>
    <property type="match status" value="2"/>
</dbReference>
<gene>
    <name evidence="3" type="ORF">SMTD_LOCUS10668</name>
</gene>
<evidence type="ECO:0000256" key="2">
    <source>
        <dbReference type="ARBA" id="ARBA00023319"/>
    </source>
</evidence>
<dbReference type="Pfam" id="PF07679">
    <property type="entry name" value="I-set"/>
    <property type="match status" value="3"/>
</dbReference>
<dbReference type="AlphaFoldDB" id="A0A183P8I2"/>
<proteinExistence type="predicted"/>
<dbReference type="PANTHER" id="PTHR13817:SF151">
    <property type="entry name" value="TITIN"/>
    <property type="match status" value="1"/>
</dbReference>
<dbReference type="PRINTS" id="PR00014">
    <property type="entry name" value="FNTYPEIII"/>
</dbReference>
<dbReference type="Gene3D" id="2.60.40.10">
    <property type="entry name" value="Immunoglobulins"/>
    <property type="match status" value="10"/>
</dbReference>
<dbReference type="PROSITE" id="PS50835">
    <property type="entry name" value="IG_LIKE"/>
    <property type="match status" value="1"/>
</dbReference>
<dbReference type="InterPro" id="IPR050964">
    <property type="entry name" value="Striated_Muscle_Regulatory"/>
</dbReference>
<dbReference type="STRING" id="31246.A0A183P8I2"/>
<dbReference type="FunFam" id="2.60.40.10:FF:000031">
    <property type="entry name" value="Myosin-binding protein C, slow type"/>
    <property type="match status" value="1"/>
</dbReference>
<evidence type="ECO:0000313" key="4">
    <source>
        <dbReference type="Proteomes" id="UP000269396"/>
    </source>
</evidence>
<dbReference type="PANTHER" id="PTHR13817">
    <property type="entry name" value="TITIN"/>
    <property type="match status" value="1"/>
</dbReference>
<evidence type="ECO:0000256" key="1">
    <source>
        <dbReference type="ARBA" id="ARBA00022737"/>
    </source>
</evidence>
<dbReference type="InterPro" id="IPR003961">
    <property type="entry name" value="FN3_dom"/>
</dbReference>
<dbReference type="InterPro" id="IPR013783">
    <property type="entry name" value="Ig-like_fold"/>
</dbReference>
<dbReference type="InterPro" id="IPR013098">
    <property type="entry name" value="Ig_I-set"/>
</dbReference>
<dbReference type="PROSITE" id="PS50853">
    <property type="entry name" value="FN3"/>
    <property type="match status" value="6"/>
</dbReference>
<evidence type="ECO:0000313" key="3">
    <source>
        <dbReference type="EMBL" id="VDP55472.1"/>
    </source>
</evidence>
<dbReference type="Pfam" id="PF00041">
    <property type="entry name" value="fn3"/>
    <property type="match status" value="6"/>
</dbReference>
<reference evidence="3 4" key="1">
    <citation type="submission" date="2018-11" db="EMBL/GenBank/DDBJ databases">
        <authorList>
            <consortium name="Pathogen Informatics"/>
        </authorList>
    </citation>
    <scope>NUCLEOTIDE SEQUENCE [LARGE SCALE GENOMIC DNA]</scope>
    <source>
        <strain>Denwood</strain>
        <strain evidence="4">Zambia</strain>
    </source>
</reference>
<dbReference type="InterPro" id="IPR003599">
    <property type="entry name" value="Ig_sub"/>
</dbReference>
<dbReference type="EMBL" id="UZAL01030777">
    <property type="protein sequence ID" value="VDP55472.1"/>
    <property type="molecule type" value="Genomic_DNA"/>
</dbReference>
<protein>
    <submittedName>
        <fullName evidence="3">Uncharacterized protein</fullName>
    </submittedName>
</protein>
<keyword evidence="1" id="KW-0677">Repeat</keyword>
<dbReference type="InterPro" id="IPR036179">
    <property type="entry name" value="Ig-like_dom_sf"/>
</dbReference>
<dbReference type="SUPFAM" id="SSF48726">
    <property type="entry name" value="Immunoglobulin"/>
    <property type="match status" value="4"/>
</dbReference>
<name>A0A183P8I2_9TREM</name>
<organism evidence="3 4">
    <name type="scientific">Schistosoma mattheei</name>
    <dbReference type="NCBI Taxonomy" id="31246"/>
    <lineage>
        <taxon>Eukaryota</taxon>
        <taxon>Metazoa</taxon>
        <taxon>Spiralia</taxon>
        <taxon>Lophotrochozoa</taxon>
        <taxon>Platyhelminthes</taxon>
        <taxon>Trematoda</taxon>
        <taxon>Digenea</taxon>
        <taxon>Strigeidida</taxon>
        <taxon>Schistosomatoidea</taxon>
        <taxon>Schistosomatidae</taxon>
        <taxon>Schistosoma</taxon>
    </lineage>
</organism>
<dbReference type="SMART" id="SM00060">
    <property type="entry name" value="FN3"/>
    <property type="match status" value="6"/>
</dbReference>
<dbReference type="InterPro" id="IPR036116">
    <property type="entry name" value="FN3_sf"/>
</dbReference>
<dbReference type="Proteomes" id="UP000269396">
    <property type="component" value="Unassembled WGS sequence"/>
</dbReference>